<proteinExistence type="predicted"/>
<dbReference type="EMBL" id="JAGYHF010000002">
    <property type="protein sequence ID" value="MBS4077554.1"/>
    <property type="molecule type" value="Genomic_DNA"/>
</dbReference>
<reference evidence="1 2" key="1">
    <citation type="submission" date="2021-04" db="EMBL/GenBank/DDBJ databases">
        <title>Pseudomonas rustica sp. nov. isolated from raw milk.</title>
        <authorList>
            <person name="Fiedler G."/>
            <person name="Gieschler S."/>
            <person name="Kabisch J."/>
            <person name="Grimmler C."/>
            <person name="Brinks E."/>
            <person name="Wagner N."/>
            <person name="Hetzer B."/>
            <person name="Franz C.M.A.P."/>
            <person name="Boehnlein C."/>
        </authorList>
    </citation>
    <scope>NUCLEOTIDE SEQUENCE [LARGE SCALE GENOMIC DNA]</scope>
    <source>
        <strain evidence="1 2">MBT-4</strain>
    </source>
</reference>
<protein>
    <submittedName>
        <fullName evidence="1">Uncharacterized protein</fullName>
    </submittedName>
</protein>
<organism evidence="1 2">
    <name type="scientific">Pseudomonas rustica</name>
    <dbReference type="NCBI Taxonomy" id="2827099"/>
    <lineage>
        <taxon>Bacteria</taxon>
        <taxon>Pseudomonadati</taxon>
        <taxon>Pseudomonadota</taxon>
        <taxon>Gammaproteobacteria</taxon>
        <taxon>Pseudomonadales</taxon>
        <taxon>Pseudomonadaceae</taxon>
        <taxon>Pseudomonas</taxon>
    </lineage>
</organism>
<evidence type="ECO:0000313" key="2">
    <source>
        <dbReference type="Proteomes" id="UP000676035"/>
    </source>
</evidence>
<accession>A0ABS5MU22</accession>
<name>A0ABS5MU22_9PSED</name>
<dbReference type="Proteomes" id="UP000676035">
    <property type="component" value="Unassembled WGS sequence"/>
</dbReference>
<dbReference type="RefSeq" id="WP_212544078.1">
    <property type="nucleotide sequence ID" value="NZ_JAGYHE010000003.1"/>
</dbReference>
<evidence type="ECO:0000313" key="1">
    <source>
        <dbReference type="EMBL" id="MBS4077554.1"/>
    </source>
</evidence>
<keyword evidence="2" id="KW-1185">Reference proteome</keyword>
<comment type="caution">
    <text evidence="1">The sequence shown here is derived from an EMBL/GenBank/DDBJ whole genome shotgun (WGS) entry which is preliminary data.</text>
</comment>
<sequence length="118" mass="12884">MNFQDNALAAPVLREALIVGSDTVLYVHNLNDPAHGDVEPYVNAAAGDVIEFTVTTSAGRLWRDILVVTPSLDPFVFQIPKSVFGEKPDPGATADLVYTVTREKIVYKSAVLSVYVKY</sequence>
<gene>
    <name evidence="1" type="ORF">KFS80_04520</name>
</gene>